<dbReference type="PANTHER" id="PTHR28259:SF1">
    <property type="entry name" value="FLUORIDE EXPORT PROTEIN 1-RELATED"/>
    <property type="match status" value="1"/>
</dbReference>
<evidence type="ECO:0000313" key="12">
    <source>
        <dbReference type="Proteomes" id="UP001251870"/>
    </source>
</evidence>
<evidence type="ECO:0000256" key="9">
    <source>
        <dbReference type="ARBA" id="ARBA00049940"/>
    </source>
</evidence>
<dbReference type="InterPro" id="IPR003691">
    <property type="entry name" value="FluC"/>
</dbReference>
<keyword evidence="10" id="KW-0479">Metal-binding</keyword>
<keyword evidence="4 10" id="KW-1133">Transmembrane helix</keyword>
<dbReference type="Pfam" id="PF02537">
    <property type="entry name" value="CRCB"/>
    <property type="match status" value="1"/>
</dbReference>
<reference evidence="11 12" key="1">
    <citation type="submission" date="2023-09" db="EMBL/GenBank/DDBJ databases">
        <title>Description of three actinobacteria isolated from air of manufacturing shop in a pharmaceutical factory.</title>
        <authorList>
            <person name="Zhang D.-F."/>
        </authorList>
    </citation>
    <scope>NUCLEOTIDE SEQUENCE [LARGE SCALE GENOMIC DNA]</scope>
    <source>
        <strain evidence="11 12">LY-0111</strain>
    </source>
</reference>
<protein>
    <recommendedName>
        <fullName evidence="10">Fluoride-specific ion channel FluC</fullName>
    </recommendedName>
</protein>
<evidence type="ECO:0000256" key="1">
    <source>
        <dbReference type="ARBA" id="ARBA00004651"/>
    </source>
</evidence>
<keyword evidence="12" id="KW-1185">Reference proteome</keyword>
<evidence type="ECO:0000256" key="3">
    <source>
        <dbReference type="ARBA" id="ARBA00022692"/>
    </source>
</evidence>
<dbReference type="PANTHER" id="PTHR28259">
    <property type="entry name" value="FLUORIDE EXPORT PROTEIN 1-RELATED"/>
    <property type="match status" value="1"/>
</dbReference>
<feature type="transmembrane region" description="Helical" evidence="10">
    <location>
        <begin position="87"/>
        <end position="110"/>
    </location>
</feature>
<evidence type="ECO:0000256" key="5">
    <source>
        <dbReference type="ARBA" id="ARBA00023136"/>
    </source>
</evidence>
<organism evidence="11 12">
    <name type="scientific">Nesterenkonia aerolata</name>
    <dbReference type="NCBI Taxonomy" id="3074079"/>
    <lineage>
        <taxon>Bacteria</taxon>
        <taxon>Bacillati</taxon>
        <taxon>Actinomycetota</taxon>
        <taxon>Actinomycetes</taxon>
        <taxon>Micrococcales</taxon>
        <taxon>Micrococcaceae</taxon>
        <taxon>Nesterenkonia</taxon>
    </lineage>
</organism>
<feature type="transmembrane region" description="Helical" evidence="10">
    <location>
        <begin position="21"/>
        <end position="40"/>
    </location>
</feature>
<evidence type="ECO:0000256" key="2">
    <source>
        <dbReference type="ARBA" id="ARBA00022475"/>
    </source>
</evidence>
<comment type="caution">
    <text evidence="11">The sequence shown here is derived from an EMBL/GenBank/DDBJ whole genome shotgun (WGS) entry which is preliminary data.</text>
</comment>
<keyword evidence="10" id="KW-0406">Ion transport</keyword>
<keyword evidence="10" id="KW-0915">Sodium</keyword>
<evidence type="ECO:0000256" key="8">
    <source>
        <dbReference type="ARBA" id="ARBA00035585"/>
    </source>
</evidence>
<keyword evidence="6 10" id="KW-0407">Ion channel</keyword>
<comment type="similarity">
    <text evidence="7 10">Belongs to the fluoride channel Fluc/FEX (TC 1.A.43) family.</text>
</comment>
<gene>
    <name evidence="10" type="primary">fluC</name>
    <name evidence="10" type="synonym">crcB</name>
    <name evidence="11" type="ORF">RIL96_11550</name>
</gene>
<dbReference type="Proteomes" id="UP001251870">
    <property type="component" value="Unassembled WGS sequence"/>
</dbReference>
<comment type="activity regulation">
    <text evidence="10">Na(+) is not transported, but it plays an essential structural role and its presence is essential for fluoride channel function.</text>
</comment>
<comment type="function">
    <text evidence="9 10">Fluoride-specific ion channel. Important for reducing fluoride concentration in the cell, thus reducing its toxicity.</text>
</comment>
<dbReference type="EMBL" id="JAVKGR010000018">
    <property type="protein sequence ID" value="MDR8020198.1"/>
    <property type="molecule type" value="Genomic_DNA"/>
</dbReference>
<evidence type="ECO:0000256" key="7">
    <source>
        <dbReference type="ARBA" id="ARBA00035120"/>
    </source>
</evidence>
<name>A0ABU2DUL0_9MICC</name>
<feature type="transmembrane region" description="Helical" evidence="10">
    <location>
        <begin position="52"/>
        <end position="75"/>
    </location>
</feature>
<comment type="subcellular location">
    <subcellularLocation>
        <location evidence="1 10">Cell membrane</location>
        <topology evidence="1 10">Multi-pass membrane protein</topology>
    </subcellularLocation>
</comment>
<evidence type="ECO:0000313" key="11">
    <source>
        <dbReference type="EMBL" id="MDR8020198.1"/>
    </source>
</evidence>
<keyword evidence="10" id="KW-0813">Transport</keyword>
<evidence type="ECO:0000256" key="10">
    <source>
        <dbReference type="HAMAP-Rule" id="MF_00454"/>
    </source>
</evidence>
<feature type="binding site" evidence="10">
    <location>
        <position position="96"/>
    </location>
    <ligand>
        <name>Na(+)</name>
        <dbReference type="ChEBI" id="CHEBI:29101"/>
        <note>structural</note>
    </ligand>
</feature>
<proteinExistence type="inferred from homology"/>
<accession>A0ABU2DUL0</accession>
<evidence type="ECO:0000256" key="6">
    <source>
        <dbReference type="ARBA" id="ARBA00023303"/>
    </source>
</evidence>
<dbReference type="HAMAP" id="MF_00454">
    <property type="entry name" value="FluC"/>
    <property type="match status" value="1"/>
</dbReference>
<keyword evidence="2 10" id="KW-1003">Cell membrane</keyword>
<sequence>MPDVSNAQPSTVDHRRIPLRTLVPLVALGGAVGALLRFGLGELIPEQGMKFPWTTLLVNLSGSAALGLLVGIAAVRTKTPSWVVPTLGTGLLGAYTTFSTVILVLLPSVPGAALDSLSTVTYVSPGILEAGAYLLISIIFGTMAAAAGLVTARGIFGYLGHDAERRAAGRGGTGGPS</sequence>
<feature type="transmembrane region" description="Helical" evidence="10">
    <location>
        <begin position="130"/>
        <end position="156"/>
    </location>
</feature>
<keyword evidence="3 10" id="KW-0812">Transmembrane</keyword>
<evidence type="ECO:0000256" key="4">
    <source>
        <dbReference type="ARBA" id="ARBA00022989"/>
    </source>
</evidence>
<feature type="binding site" evidence="10">
    <location>
        <position position="93"/>
    </location>
    <ligand>
        <name>Na(+)</name>
        <dbReference type="ChEBI" id="CHEBI:29101"/>
        <note>structural</note>
    </ligand>
</feature>
<dbReference type="RefSeq" id="WP_310549179.1">
    <property type="nucleotide sequence ID" value="NZ_JAVKGR010000018.1"/>
</dbReference>
<comment type="catalytic activity">
    <reaction evidence="8">
        <text>fluoride(in) = fluoride(out)</text>
        <dbReference type="Rhea" id="RHEA:76159"/>
        <dbReference type="ChEBI" id="CHEBI:17051"/>
    </reaction>
    <physiologicalReaction direction="left-to-right" evidence="8">
        <dbReference type="Rhea" id="RHEA:76160"/>
    </physiologicalReaction>
</comment>
<keyword evidence="5 10" id="KW-0472">Membrane</keyword>